<dbReference type="Pfam" id="PF00326">
    <property type="entry name" value="Peptidase_S9"/>
    <property type="match status" value="1"/>
</dbReference>
<dbReference type="SUPFAM" id="SSF82171">
    <property type="entry name" value="DPP6 N-terminal domain-like"/>
    <property type="match status" value="1"/>
</dbReference>
<sequence>MKSPIENASANPGSGTERLPYGFWPSEWSADAAAAASQDYAELRAGHGGLFWIEYDPVQGRCTLWFWQAGSARCVTPDGFSVRSRVYEYGGGAFCLTGQGLAFVNEADQQIYLQLTADVDSATQPVALTAEPDCRYGDLQHDPVSDAILALEESREAVGVVHRLVSISLVDGARRVIAEGGDFYASAVLSPDGARMAWIEWDRPEQPWTSTRLCVAERLPDGRWGRRRCLAGAEGGESLQQPRFAVDGRLYCLSDRLGFWQPWYEADGQLILHLLTTSGEADAAQDFDCAPAPWQLGTTSYLPLAGGGLLLTHMVDGYGWLFEHGADGSRRQLAADFTRCRQLAVNQSHVFCIAGSPVRVPAVLAIERASGTVQILAGGAQPLAVDQLSRPRPMRYPTGDGEVAHAFFYPPANADYHGEPGALPPLVVFVHGGPTSASYPVFDPRIQYWTQRGFAVADVNYRGSSGFGRAYRQRLHEQWGLIDVEDACQAARALVEQGVVDPQRLFVRGSSAGGYTALSALAATNLFRGGASLYGVSDPLALRRVTHKFEGDYLDWLIGDPQRVPGRFQERAPLHNAEQIDAPVIFFQGGHDAVVLPEQTESMVAALRGRGVEVEYRLYPEERHGFRQAANLADALEHELGFYLRLL</sequence>
<name>A0A2N8R921_STUST</name>
<dbReference type="EMBL" id="POUM01000025">
    <property type="protein sequence ID" value="PNF57583.1"/>
    <property type="molecule type" value="Genomic_DNA"/>
</dbReference>
<dbReference type="AlphaFoldDB" id="A0A2N8R921"/>
<dbReference type="GO" id="GO:0006508">
    <property type="term" value="P:proteolysis"/>
    <property type="evidence" value="ECO:0007669"/>
    <property type="project" value="InterPro"/>
</dbReference>
<gene>
    <name evidence="2" type="ORF">CXK99_20910</name>
</gene>
<protein>
    <submittedName>
        <fullName evidence="2">S9 family peptidase</fullName>
    </submittedName>
</protein>
<dbReference type="InterPro" id="IPR050585">
    <property type="entry name" value="Xaa-Pro_dipeptidyl-ppase/CocE"/>
</dbReference>
<dbReference type="SUPFAM" id="SSF53474">
    <property type="entry name" value="alpha/beta-Hydrolases"/>
    <property type="match status" value="1"/>
</dbReference>
<dbReference type="Proteomes" id="UP000236003">
    <property type="component" value="Unassembled WGS sequence"/>
</dbReference>
<feature type="domain" description="Peptidase S9 prolyl oligopeptidase catalytic" evidence="1">
    <location>
        <begin position="442"/>
        <end position="646"/>
    </location>
</feature>
<comment type="caution">
    <text evidence="2">The sequence shown here is derived from an EMBL/GenBank/DDBJ whole genome shotgun (WGS) entry which is preliminary data.</text>
</comment>
<dbReference type="RefSeq" id="WP_003284937.1">
    <property type="nucleotide sequence ID" value="NZ_CP036186.1"/>
</dbReference>
<reference evidence="2 3" key="1">
    <citation type="submission" date="2018-01" db="EMBL/GenBank/DDBJ databases">
        <title>Denitrification phenotypes of diverse strains of Pseudomonas stutzeri.</title>
        <authorList>
            <person name="Milligan D.A."/>
            <person name="Bergaust L."/>
            <person name="Bakken L.R."/>
            <person name="Frostegard A."/>
        </authorList>
    </citation>
    <scope>NUCLEOTIDE SEQUENCE [LARGE SCALE GENOMIC DNA]</scope>
    <source>
        <strain evidence="2 3">CCUG 44592</strain>
    </source>
</reference>
<dbReference type="Gene3D" id="3.40.50.1820">
    <property type="entry name" value="alpha/beta hydrolase"/>
    <property type="match status" value="1"/>
</dbReference>
<evidence type="ECO:0000313" key="2">
    <source>
        <dbReference type="EMBL" id="PNF57583.1"/>
    </source>
</evidence>
<dbReference type="PANTHER" id="PTHR43056:SF5">
    <property type="entry name" value="PEPTIDASE S9 PROLYL OLIGOPEPTIDASE CATALYTIC DOMAIN-CONTAINING PROTEIN"/>
    <property type="match status" value="1"/>
</dbReference>
<dbReference type="PANTHER" id="PTHR43056">
    <property type="entry name" value="PEPTIDASE S9 PROLYL OLIGOPEPTIDASE"/>
    <property type="match status" value="1"/>
</dbReference>
<accession>A0A2N8R921</accession>
<dbReference type="InterPro" id="IPR029058">
    <property type="entry name" value="AB_hydrolase_fold"/>
</dbReference>
<evidence type="ECO:0000259" key="1">
    <source>
        <dbReference type="Pfam" id="PF00326"/>
    </source>
</evidence>
<dbReference type="GO" id="GO:0008236">
    <property type="term" value="F:serine-type peptidase activity"/>
    <property type="evidence" value="ECO:0007669"/>
    <property type="project" value="InterPro"/>
</dbReference>
<evidence type="ECO:0000313" key="3">
    <source>
        <dbReference type="Proteomes" id="UP000236003"/>
    </source>
</evidence>
<organism evidence="2 3">
    <name type="scientific">Stutzerimonas stutzeri</name>
    <name type="common">Pseudomonas stutzeri</name>
    <dbReference type="NCBI Taxonomy" id="316"/>
    <lineage>
        <taxon>Bacteria</taxon>
        <taxon>Pseudomonadati</taxon>
        <taxon>Pseudomonadota</taxon>
        <taxon>Gammaproteobacteria</taxon>
        <taxon>Pseudomonadales</taxon>
        <taxon>Pseudomonadaceae</taxon>
        <taxon>Stutzerimonas</taxon>
    </lineage>
</organism>
<proteinExistence type="predicted"/>
<dbReference type="InterPro" id="IPR001375">
    <property type="entry name" value="Peptidase_S9_cat"/>
</dbReference>